<proteinExistence type="predicted"/>
<accession>A0AAV4NPM1</accession>
<evidence type="ECO:0000313" key="2">
    <source>
        <dbReference type="Proteomes" id="UP001054945"/>
    </source>
</evidence>
<gene>
    <name evidence="1" type="ORF">CEXT_554411</name>
</gene>
<dbReference type="AlphaFoldDB" id="A0AAV4NPM1"/>
<comment type="caution">
    <text evidence="1">The sequence shown here is derived from an EMBL/GenBank/DDBJ whole genome shotgun (WGS) entry which is preliminary data.</text>
</comment>
<dbReference type="Proteomes" id="UP001054945">
    <property type="component" value="Unassembled WGS sequence"/>
</dbReference>
<sequence length="108" mass="12299">MKRRNFVSFAQTKQCHEGTHQSGGVGKINEEHFYEVLNYKNSTVVDKQTKLDRTRTKMSDASFDWEIPEFEMNSKLGRIDLGAGCHKFQSIIDSTVEVGDTGRLVTIK</sequence>
<dbReference type="EMBL" id="BPLR01003547">
    <property type="protein sequence ID" value="GIX85851.1"/>
    <property type="molecule type" value="Genomic_DNA"/>
</dbReference>
<organism evidence="1 2">
    <name type="scientific">Caerostris extrusa</name>
    <name type="common">Bark spider</name>
    <name type="synonym">Caerostris bankana</name>
    <dbReference type="NCBI Taxonomy" id="172846"/>
    <lineage>
        <taxon>Eukaryota</taxon>
        <taxon>Metazoa</taxon>
        <taxon>Ecdysozoa</taxon>
        <taxon>Arthropoda</taxon>
        <taxon>Chelicerata</taxon>
        <taxon>Arachnida</taxon>
        <taxon>Araneae</taxon>
        <taxon>Araneomorphae</taxon>
        <taxon>Entelegynae</taxon>
        <taxon>Araneoidea</taxon>
        <taxon>Araneidae</taxon>
        <taxon>Caerostris</taxon>
    </lineage>
</organism>
<protein>
    <submittedName>
        <fullName evidence="1">Uncharacterized protein</fullName>
    </submittedName>
</protein>
<name>A0AAV4NPM1_CAEEX</name>
<keyword evidence="2" id="KW-1185">Reference proteome</keyword>
<evidence type="ECO:0000313" key="1">
    <source>
        <dbReference type="EMBL" id="GIX85851.1"/>
    </source>
</evidence>
<reference evidence="1 2" key="1">
    <citation type="submission" date="2021-06" db="EMBL/GenBank/DDBJ databases">
        <title>Caerostris extrusa draft genome.</title>
        <authorList>
            <person name="Kono N."/>
            <person name="Arakawa K."/>
        </authorList>
    </citation>
    <scope>NUCLEOTIDE SEQUENCE [LARGE SCALE GENOMIC DNA]</scope>
</reference>